<organism evidence="1">
    <name type="scientific">Rhizophagus irregularis (strain DAOM 181602 / DAOM 197198 / MUCL 43194)</name>
    <name type="common">Arbuscular mycorrhizal fungus</name>
    <name type="synonym">Glomus intraradices</name>
    <dbReference type="NCBI Taxonomy" id="747089"/>
    <lineage>
        <taxon>Eukaryota</taxon>
        <taxon>Fungi</taxon>
        <taxon>Fungi incertae sedis</taxon>
        <taxon>Mucoromycota</taxon>
        <taxon>Glomeromycotina</taxon>
        <taxon>Glomeromycetes</taxon>
        <taxon>Glomerales</taxon>
        <taxon>Glomeraceae</taxon>
        <taxon>Rhizophagus</taxon>
    </lineage>
</organism>
<evidence type="ECO:0000313" key="1">
    <source>
        <dbReference type="EMBL" id="ESA07858.1"/>
    </source>
</evidence>
<name>U9TNG8_RHIID</name>
<sequence length="89" mass="10231">MRLFFVVLAKPLGESSAKVKKANQWKLWKVKDLIKGTKKWKALEGIEDSNTETVIKNELKGDKLSPAMDLKDVFLMMTFRKTCSKINQD</sequence>
<dbReference type="AlphaFoldDB" id="U9TNG8"/>
<protein>
    <submittedName>
        <fullName evidence="1">Uncharacterized protein</fullName>
    </submittedName>
</protein>
<reference evidence="1" key="1">
    <citation type="submission" date="2013-07" db="EMBL/GenBank/DDBJ databases">
        <title>The genome of an arbuscular mycorrhizal fungus provides insights into the evolution of the oldest plant symbiosis.</title>
        <authorList>
            <consortium name="DOE Joint Genome Institute"/>
            <person name="Tisserant E."/>
            <person name="Malbreil M."/>
            <person name="Kuo A."/>
            <person name="Kohler A."/>
            <person name="Symeonidi A."/>
            <person name="Balestrini R."/>
            <person name="Charron P."/>
            <person name="Duensing N."/>
            <person name="Frei-dit-Frey N."/>
            <person name="Gianinazzi-Pearson V."/>
            <person name="Gilbert B."/>
            <person name="Handa Y."/>
            <person name="Hijri M."/>
            <person name="Kaul R."/>
            <person name="Kawaguchi M."/>
            <person name="Krajinski F."/>
            <person name="Lammers P."/>
            <person name="Lapierre D."/>
            <person name="Masclaux F.G."/>
            <person name="Murat C."/>
            <person name="Morin E."/>
            <person name="Ndikumana S."/>
            <person name="Pagni M."/>
            <person name="Petitpierre D."/>
            <person name="Requena N."/>
            <person name="Rosikiewicz P."/>
            <person name="Riley R."/>
            <person name="Saito K."/>
            <person name="San Clemente H."/>
            <person name="Shapiro H."/>
            <person name="van Tuinen D."/>
            <person name="Becard G."/>
            <person name="Bonfante P."/>
            <person name="Paszkowski U."/>
            <person name="Shachar-Hill Y."/>
            <person name="Young J.P."/>
            <person name="Sanders I.R."/>
            <person name="Henrissat B."/>
            <person name="Rensing S.A."/>
            <person name="Grigoriev I.V."/>
            <person name="Corradi N."/>
            <person name="Roux C."/>
            <person name="Martin F."/>
        </authorList>
    </citation>
    <scope>NUCLEOTIDE SEQUENCE</scope>
    <source>
        <strain evidence="1">DAOM 197198</strain>
    </source>
</reference>
<dbReference type="VEuPathDB" id="FungiDB:RhiirFUN_016153"/>
<gene>
    <name evidence="1" type="ORF">GLOINDRAFT_32360</name>
</gene>
<accession>U9TNG8</accession>
<proteinExistence type="predicted"/>
<dbReference type="EMBL" id="KI289826">
    <property type="protein sequence ID" value="ESA07858.1"/>
    <property type="molecule type" value="Genomic_DNA"/>
</dbReference>
<dbReference type="HOGENOM" id="CLU_2455903_0_0_1"/>